<reference evidence="1 2" key="1">
    <citation type="journal article" date="2021" name="Hortic Res">
        <title>Chromosome-scale assembly of the Dendrobium chrysotoxum genome enhances the understanding of orchid evolution.</title>
        <authorList>
            <person name="Zhang Y."/>
            <person name="Zhang G.Q."/>
            <person name="Zhang D."/>
            <person name="Liu X.D."/>
            <person name="Xu X.Y."/>
            <person name="Sun W.H."/>
            <person name="Yu X."/>
            <person name="Zhu X."/>
            <person name="Wang Z.W."/>
            <person name="Zhao X."/>
            <person name="Zhong W.Y."/>
            <person name="Chen H."/>
            <person name="Yin W.L."/>
            <person name="Huang T."/>
            <person name="Niu S.C."/>
            <person name="Liu Z.J."/>
        </authorList>
    </citation>
    <scope>NUCLEOTIDE SEQUENCE [LARGE SCALE GENOMIC DNA]</scope>
    <source>
        <strain evidence="1">Lindl</strain>
    </source>
</reference>
<evidence type="ECO:0000313" key="1">
    <source>
        <dbReference type="EMBL" id="KAH0467185.1"/>
    </source>
</evidence>
<sequence>MSGNLDLDHLGLLLIRRRKLLHGNGQNPIPANCKDGFEISGIREGELAHKFPHPAFNLKVHAIFLVLLDVPPALTGDDEQVFVLDLNLDVAGFETRHIEDEFVGRRQLLDVGRR</sequence>
<protein>
    <submittedName>
        <fullName evidence="1">Uncharacterized protein</fullName>
    </submittedName>
</protein>
<gene>
    <name evidence="1" type="ORF">IEQ34_004423</name>
</gene>
<comment type="caution">
    <text evidence="1">The sequence shown here is derived from an EMBL/GenBank/DDBJ whole genome shotgun (WGS) entry which is preliminary data.</text>
</comment>
<evidence type="ECO:0000313" key="2">
    <source>
        <dbReference type="Proteomes" id="UP000775213"/>
    </source>
</evidence>
<dbReference type="EMBL" id="JAGFBR010000005">
    <property type="protein sequence ID" value="KAH0467185.1"/>
    <property type="molecule type" value="Genomic_DNA"/>
</dbReference>
<keyword evidence="2" id="KW-1185">Reference proteome</keyword>
<name>A0AAV7HGA8_DENCH</name>
<accession>A0AAV7HGA8</accession>
<dbReference type="AlphaFoldDB" id="A0AAV7HGA8"/>
<organism evidence="1 2">
    <name type="scientific">Dendrobium chrysotoxum</name>
    <name type="common">Orchid</name>
    <dbReference type="NCBI Taxonomy" id="161865"/>
    <lineage>
        <taxon>Eukaryota</taxon>
        <taxon>Viridiplantae</taxon>
        <taxon>Streptophyta</taxon>
        <taxon>Embryophyta</taxon>
        <taxon>Tracheophyta</taxon>
        <taxon>Spermatophyta</taxon>
        <taxon>Magnoliopsida</taxon>
        <taxon>Liliopsida</taxon>
        <taxon>Asparagales</taxon>
        <taxon>Orchidaceae</taxon>
        <taxon>Epidendroideae</taxon>
        <taxon>Malaxideae</taxon>
        <taxon>Dendrobiinae</taxon>
        <taxon>Dendrobium</taxon>
    </lineage>
</organism>
<dbReference type="Proteomes" id="UP000775213">
    <property type="component" value="Unassembled WGS sequence"/>
</dbReference>
<proteinExistence type="predicted"/>